<dbReference type="Gene3D" id="3.80.10.10">
    <property type="entry name" value="Ribonuclease Inhibitor"/>
    <property type="match status" value="9"/>
</dbReference>
<dbReference type="SUPFAM" id="SSF52058">
    <property type="entry name" value="L domain-like"/>
    <property type="match status" value="3"/>
</dbReference>
<evidence type="ECO:0000313" key="3">
    <source>
        <dbReference type="Proteomes" id="UP000007062"/>
    </source>
</evidence>
<dbReference type="PROSITE" id="PS51450">
    <property type="entry name" value="LRR"/>
    <property type="match status" value="10"/>
</dbReference>
<dbReference type="FunFam" id="3.80.10.10:FF:001164">
    <property type="entry name" value="GH01279p"/>
    <property type="match status" value="1"/>
</dbReference>
<reference evidence="2 3" key="2">
    <citation type="journal article" date="2004" name="Trends Parasitol.">
        <title>The Anopheles gambiae genome: an update.</title>
        <authorList>
            <person name="Mongin E."/>
            <person name="Louis C."/>
            <person name="Holt R.A."/>
            <person name="Birney E."/>
            <person name="Collins F.H."/>
        </authorList>
    </citation>
    <scope>NUCLEOTIDE SEQUENCE [LARGE SCALE GENOMIC DNA]</scope>
    <source>
        <strain evidence="2 3">PEST</strain>
    </source>
</reference>
<feature type="compositionally biased region" description="Polar residues" evidence="1">
    <location>
        <begin position="253"/>
        <end position="263"/>
    </location>
</feature>
<protein>
    <submittedName>
        <fullName evidence="2">Uncharacterized protein</fullName>
    </submittedName>
</protein>
<dbReference type="SUPFAM" id="SSF52047">
    <property type="entry name" value="RNI-like"/>
    <property type="match status" value="2"/>
</dbReference>
<dbReference type="InterPro" id="IPR026906">
    <property type="entry name" value="LRR_5"/>
</dbReference>
<dbReference type="InterPro" id="IPR001611">
    <property type="entry name" value="Leu-rich_rpt"/>
</dbReference>
<dbReference type="PANTHER" id="PTHR24366">
    <property type="entry name" value="IG(IMMUNOGLOBULIN) AND LRR(LEUCINE RICH REPEAT) DOMAINS"/>
    <property type="match status" value="1"/>
</dbReference>
<feature type="compositionally biased region" description="Low complexity" evidence="1">
    <location>
        <begin position="243"/>
        <end position="252"/>
    </location>
</feature>
<evidence type="ECO:0000256" key="1">
    <source>
        <dbReference type="SAM" id="MobiDB-lite"/>
    </source>
</evidence>
<organism evidence="2 3">
    <name type="scientific">Anopheles gambiae</name>
    <name type="common">African malaria mosquito</name>
    <dbReference type="NCBI Taxonomy" id="7165"/>
    <lineage>
        <taxon>Eukaryota</taxon>
        <taxon>Metazoa</taxon>
        <taxon>Ecdysozoa</taxon>
        <taxon>Arthropoda</taxon>
        <taxon>Hexapoda</taxon>
        <taxon>Insecta</taxon>
        <taxon>Pterygota</taxon>
        <taxon>Neoptera</taxon>
        <taxon>Endopterygota</taxon>
        <taxon>Diptera</taxon>
        <taxon>Nematocera</taxon>
        <taxon>Culicoidea</taxon>
        <taxon>Culicidae</taxon>
        <taxon>Anophelinae</taxon>
        <taxon>Anopheles</taxon>
    </lineage>
</organism>
<dbReference type="SMART" id="SM00364">
    <property type="entry name" value="LRR_BAC"/>
    <property type="match status" value="13"/>
</dbReference>
<dbReference type="PANTHER" id="PTHR24366:SF96">
    <property type="entry name" value="LEUCINE RICH REPEAT CONTAINING 53"/>
    <property type="match status" value="1"/>
</dbReference>
<accession>A0A1S4GZU6</accession>
<dbReference type="SMART" id="SM00369">
    <property type="entry name" value="LRR_TYP"/>
    <property type="match status" value="28"/>
</dbReference>
<dbReference type="EMBL" id="AAAB01008984">
    <property type="status" value="NOT_ANNOTATED_CDS"/>
    <property type="molecule type" value="Genomic_DNA"/>
</dbReference>
<name>A0A1S4GZU6_ANOGA</name>
<dbReference type="PRINTS" id="PR00019">
    <property type="entry name" value="LEURICHRPT"/>
</dbReference>
<dbReference type="SMART" id="SM00365">
    <property type="entry name" value="LRR_SD22"/>
    <property type="match status" value="10"/>
</dbReference>
<dbReference type="VEuPathDB" id="VectorBase:AGAP009007"/>
<dbReference type="EnsemblMetazoa" id="AGAP009007-RA">
    <property type="protein sequence ID" value="AGAP009007-PA"/>
    <property type="gene ID" value="AGAP009007"/>
</dbReference>
<feature type="region of interest" description="Disordered" evidence="1">
    <location>
        <begin position="231"/>
        <end position="263"/>
    </location>
</feature>
<reference evidence="2" key="3">
    <citation type="submission" date="2020-05" db="UniProtKB">
        <authorList>
            <consortium name="EnsemblMetazoa"/>
        </authorList>
    </citation>
    <scope>IDENTIFICATION</scope>
    <source>
        <strain evidence="2">PEST</strain>
    </source>
</reference>
<dbReference type="InParanoid" id="A0A1S4GZU6"/>
<dbReference type="Proteomes" id="UP000007062">
    <property type="component" value="Chromosome 3R"/>
</dbReference>
<reference evidence="2 3" key="1">
    <citation type="journal article" date="2002" name="Science">
        <title>The genome sequence of the malaria mosquito Anopheles gambiae.</title>
        <authorList>
            <person name="Holt R.A."/>
            <person name="Subramanian G.M."/>
            <person name="Halpern A."/>
            <person name="Sutton G.G."/>
            <person name="Charlab R."/>
            <person name="Nusskern D.R."/>
            <person name="Wincker P."/>
            <person name="Clark A.G."/>
            <person name="Ribeiro J.M."/>
            <person name="Wides R."/>
            <person name="Salzberg S.L."/>
            <person name="Loftus B."/>
            <person name="Yandell M."/>
            <person name="Majoros W.H."/>
            <person name="Rusch D.B."/>
            <person name="Lai Z."/>
            <person name="Kraft C.L."/>
            <person name="Abril J.F."/>
            <person name="Anthouard V."/>
            <person name="Arensburger P."/>
            <person name="Atkinson P.W."/>
            <person name="Baden H."/>
            <person name="de Berardinis V."/>
            <person name="Baldwin D."/>
            <person name="Benes V."/>
            <person name="Biedler J."/>
            <person name="Blass C."/>
            <person name="Bolanos R."/>
            <person name="Boscus D."/>
            <person name="Barnstead M."/>
            <person name="Cai S."/>
            <person name="Center A."/>
            <person name="Chaturverdi K."/>
            <person name="Christophides G.K."/>
            <person name="Chrystal M.A."/>
            <person name="Clamp M."/>
            <person name="Cravchik A."/>
            <person name="Curwen V."/>
            <person name="Dana A."/>
            <person name="Delcher A."/>
            <person name="Dew I."/>
            <person name="Evans C.A."/>
            <person name="Flanigan M."/>
            <person name="Grundschober-Freimoser A."/>
            <person name="Friedli L."/>
            <person name="Gu Z."/>
            <person name="Guan P."/>
            <person name="Guigo R."/>
            <person name="Hillenmeyer M.E."/>
            <person name="Hladun S.L."/>
            <person name="Hogan J.R."/>
            <person name="Hong Y.S."/>
            <person name="Hoover J."/>
            <person name="Jaillon O."/>
            <person name="Ke Z."/>
            <person name="Kodira C."/>
            <person name="Kokoza E."/>
            <person name="Koutsos A."/>
            <person name="Letunic I."/>
            <person name="Levitsky A."/>
            <person name="Liang Y."/>
            <person name="Lin J.J."/>
            <person name="Lobo N.F."/>
            <person name="Lopez J.R."/>
            <person name="Malek J.A."/>
            <person name="McIntosh T.C."/>
            <person name="Meister S."/>
            <person name="Miller J."/>
            <person name="Mobarry C."/>
            <person name="Mongin E."/>
            <person name="Murphy S.D."/>
            <person name="O'Brochta D.A."/>
            <person name="Pfannkoch C."/>
            <person name="Qi R."/>
            <person name="Regier M.A."/>
            <person name="Remington K."/>
            <person name="Shao H."/>
            <person name="Sharakhova M.V."/>
            <person name="Sitter C.D."/>
            <person name="Shetty J."/>
            <person name="Smith T.J."/>
            <person name="Strong R."/>
            <person name="Sun J."/>
            <person name="Thomasova D."/>
            <person name="Ton L.Q."/>
            <person name="Topalis P."/>
            <person name="Tu Z."/>
            <person name="Unger M.F."/>
            <person name="Walenz B."/>
            <person name="Wang A."/>
            <person name="Wang J."/>
            <person name="Wang M."/>
            <person name="Wang X."/>
            <person name="Woodford K.J."/>
            <person name="Wortman J.R."/>
            <person name="Wu M."/>
            <person name="Yao A."/>
            <person name="Zdobnov E.M."/>
            <person name="Zhang H."/>
            <person name="Zhao Q."/>
            <person name="Zhao S."/>
            <person name="Zhu S.C."/>
            <person name="Zhimulev I."/>
            <person name="Coluzzi M."/>
            <person name="della Torre A."/>
            <person name="Roth C.W."/>
            <person name="Louis C."/>
            <person name="Kalush F."/>
            <person name="Mural R.J."/>
            <person name="Myers E.W."/>
            <person name="Adams M.D."/>
            <person name="Smith H.O."/>
            <person name="Broder S."/>
            <person name="Gardner M.J."/>
            <person name="Fraser C.M."/>
            <person name="Birney E."/>
            <person name="Bork P."/>
            <person name="Brey P.T."/>
            <person name="Venter J.C."/>
            <person name="Weissenbach J."/>
            <person name="Kafatos F.C."/>
            <person name="Collins F.H."/>
            <person name="Hoffman S.L."/>
        </authorList>
    </citation>
    <scope>NUCLEOTIDE SEQUENCE [LARGE SCALE GENOMIC DNA]</scope>
    <source>
        <strain evidence="2 3">PEST</strain>
    </source>
</reference>
<dbReference type="VEuPathDB" id="VectorBase:AGAMI1_001913"/>
<dbReference type="FunCoup" id="A0A1S4GZU6">
    <property type="interactions" value="45"/>
</dbReference>
<dbReference type="Pfam" id="PF13306">
    <property type="entry name" value="LRR_5"/>
    <property type="match status" value="1"/>
</dbReference>
<dbReference type="InterPro" id="IPR032675">
    <property type="entry name" value="LRR_dom_sf"/>
</dbReference>
<dbReference type="Pfam" id="PF13855">
    <property type="entry name" value="LRR_8"/>
    <property type="match status" value="6"/>
</dbReference>
<dbReference type="OMA" id="ECDCEIA"/>
<keyword evidence="3" id="KW-1185">Reference proteome</keyword>
<sequence length="1336" mass="151572">MLTRTASPFTMGIPATVRSCADLVSILLLTVIQTGTLGWKLDNRNIMYTNQDISYECPINTMCRCASLPNETALLEINCNEVSLYKFPEFLHGTIKHIDMSRTFIHNVDDETFQGLRLESLKLVDNKIQDISEKSFNFMQHSLVSLDLSDNQLQGLPLDSLKNVHTLSRLVAQRNNIHHLDGNWGGLADSLRSLHISGNSISEVSFYTHDEKRQNHTAPNSQASIINAKQFSQYPPGTPGMGQQQQQQQQQQPGATTVNGQQQQGIKPFAKLKKLVWLDISSNRIAHISPNTFPKSLVTIDLSKNILSQFPTAFLEHLHDLRVLSLKDNLIAKLDGSPVPAGPTRIRLEKLDLSLNLVEEIPPLLFNGSVRIKAINFDKNFIRHLEADTFQGLNIVHMVLAFNFIESIDDGAFGSLENSLEYLDLERNRLTVVPAAIGRLNRLRYLYLTSNELTHIPDQPEPLLPTTLKVLSLSGNNFTAIPMDALSNCTELSYLNMGYNKIADIEENAFAGWGSNLQTLLLRNNKITSLNYGAFNGLDTIKEISLSFNDIHYVHPNVFDNVSSTLKILELSFGIYREEYPGEALAVLTELMWLGLDNNNLKTLPDGALSTLGQLTYVNLAFNRIVAIPRWLFRSDIHRNLVEIDLSFNQLEDLPSATFDSLELIQIINLSSNKLRTMQKNALHDLPYLTYVDLSYNALQNISEGAFSYLPSLLSVDLMHNELATLSLKVFRQVSNATTPMRLNISSNAIEFLDGDVNSLLYVYSLDASHNQLQDTTVFRALAFSLRILYLNWNNFTTLGNHAFGDLQILEILNLAHNNISSLRRRSFAGLMNLQEFDLSHNRIESLQIEQFSPLKKLRLLRLNNNRLRTIPRDTFLNTRIEFLDLSNNQFVAWQATAFADIGFTLRSIQFDNNLLEFLDPYMFTSTQFLLELNLAGNLIKLIPDNAFANLNNLTVLDLSYNQLMPVNFRELFVNVPRLRVLSLRSTGIYRLPTLALPQLASLDVSNNNLQEIDSQEELFFLRELHIQENKVNNISNLLRNLPPALRVLDISRNPIRKISFHDFALSRRLEELFIEDIKIVNPDIFIKLHNLKKLRISAQHNFSELVSKLRGLQELYVTIYDEHLGDGLFTSRMHANTKLNVVEITGRRLVSISSNAFQGLARNHDLKLRIRNTMVNDLPPGVFYALKYIPRLSIDLSDNLLAALAPDSFYPNASSWDAVGTRSVIGGLDVSNNPLQCECGLVWLGHWLRRWLRETAQVNLIPKDEMKQMIRRAKRSTCTDPLTGKRLPFLEIFPEDLLCHASALSSLALKLRFRFMLLCLNMLLVVLHKSRTLVL</sequence>
<proteinExistence type="predicted"/>
<evidence type="ECO:0000313" key="2">
    <source>
        <dbReference type="EnsemblMetazoa" id="AGAP009007-PA"/>
    </source>
</evidence>
<dbReference type="InterPro" id="IPR003591">
    <property type="entry name" value="Leu-rich_rpt_typical-subtyp"/>
</dbReference>